<keyword evidence="3" id="KW-1185">Reference proteome</keyword>
<accession>A0A895YQE2</accession>
<sequence length="133" mass="14753">MDHVPETIEYGISSLAYRAVAPFHPQRLWDLLSELDTFDVVRSKGFLWLATRPDVLALWSQAGPSARCDLAAVPVASSGQWPDDPADRADLESRWDPIFGDRRQERCLIILPRRSSGGCRGSVCSAYVYDSAG</sequence>
<evidence type="ECO:0000313" key="3">
    <source>
        <dbReference type="Proteomes" id="UP000662857"/>
    </source>
</evidence>
<dbReference type="PANTHER" id="PTHR43603">
    <property type="entry name" value="COBW DOMAIN-CONTAINING PROTEIN DDB_G0274527"/>
    <property type="match status" value="1"/>
</dbReference>
<evidence type="ECO:0000313" key="2">
    <source>
        <dbReference type="EMBL" id="QSB17503.1"/>
    </source>
</evidence>
<organism evidence="2 3">
    <name type="scientific">Natronosporangium hydrolyticum</name>
    <dbReference type="NCBI Taxonomy" id="2811111"/>
    <lineage>
        <taxon>Bacteria</taxon>
        <taxon>Bacillati</taxon>
        <taxon>Actinomycetota</taxon>
        <taxon>Actinomycetes</taxon>
        <taxon>Micromonosporales</taxon>
        <taxon>Micromonosporaceae</taxon>
        <taxon>Natronosporangium</taxon>
    </lineage>
</organism>
<dbReference type="SUPFAM" id="SSF90002">
    <property type="entry name" value="Hypothetical protein YjiA, C-terminal domain"/>
    <property type="match status" value="1"/>
</dbReference>
<protein>
    <submittedName>
        <fullName evidence="2">Cobalamin biosynthesis protein CobW</fullName>
    </submittedName>
</protein>
<proteinExistence type="predicted"/>
<dbReference type="InterPro" id="IPR011629">
    <property type="entry name" value="CobW-like_C"/>
</dbReference>
<dbReference type="SMART" id="SM00833">
    <property type="entry name" value="CobW_C"/>
    <property type="match status" value="1"/>
</dbReference>
<evidence type="ECO:0000259" key="1">
    <source>
        <dbReference type="SMART" id="SM00833"/>
    </source>
</evidence>
<dbReference type="Proteomes" id="UP000662857">
    <property type="component" value="Chromosome"/>
</dbReference>
<dbReference type="InterPro" id="IPR051927">
    <property type="entry name" value="Zn_Chap_cDPG_Synth"/>
</dbReference>
<feature type="domain" description="CobW C-terminal" evidence="1">
    <location>
        <begin position="12"/>
        <end position="127"/>
    </location>
</feature>
<gene>
    <name evidence="2" type="ORF">JQS43_22235</name>
</gene>
<dbReference type="Pfam" id="PF07683">
    <property type="entry name" value="CobW_C"/>
    <property type="match status" value="1"/>
</dbReference>
<dbReference type="KEGG" id="nhy:JQS43_22235"/>
<dbReference type="EMBL" id="CP070499">
    <property type="protein sequence ID" value="QSB17503.1"/>
    <property type="molecule type" value="Genomic_DNA"/>
</dbReference>
<dbReference type="AlphaFoldDB" id="A0A895YQE2"/>
<reference evidence="2" key="1">
    <citation type="submission" date="2021-02" db="EMBL/GenBank/DDBJ databases">
        <title>Natrosporangium hydrolyticum gen. nov., sp. nov, a haloalkaliphilic actinobacterium from a soda solonchak soil.</title>
        <authorList>
            <person name="Sorokin D.Y."/>
            <person name="Khijniak T.V."/>
            <person name="Zakharycheva A.P."/>
            <person name="Boueva O.V."/>
            <person name="Ariskina E.V."/>
            <person name="Hahnke R.L."/>
            <person name="Bunk B."/>
            <person name="Sproer C."/>
            <person name="Schumann P."/>
            <person name="Evtushenko L.I."/>
            <person name="Kublanov I.V."/>
        </authorList>
    </citation>
    <scope>NUCLEOTIDE SEQUENCE</scope>
    <source>
        <strain evidence="2">DSM 106523</strain>
    </source>
</reference>
<dbReference type="PANTHER" id="PTHR43603:SF1">
    <property type="entry name" value="ZINC-REGULATED GTPASE METALLOPROTEIN ACTIVATOR 1"/>
    <property type="match status" value="1"/>
</dbReference>
<name>A0A895YQE2_9ACTN</name>